<dbReference type="Proteomes" id="UP000504604">
    <property type="component" value="Linkage group LG6"/>
</dbReference>
<evidence type="ECO:0000313" key="4">
    <source>
        <dbReference type="Proteomes" id="UP000504604"/>
    </source>
</evidence>
<dbReference type="AlphaFoldDB" id="A0A6I9TCM6"/>
<dbReference type="PANTHER" id="PTHR47068:SF1">
    <property type="entry name" value="OS02G0659100 PROTEIN"/>
    <property type="match status" value="1"/>
</dbReference>
<feature type="region of interest" description="Disordered" evidence="2">
    <location>
        <begin position="206"/>
        <end position="256"/>
    </location>
</feature>
<dbReference type="PROSITE" id="PS00028">
    <property type="entry name" value="ZINC_FINGER_C2H2_1"/>
    <property type="match status" value="3"/>
</dbReference>
<evidence type="ECO:0000256" key="2">
    <source>
        <dbReference type="SAM" id="MobiDB-lite"/>
    </source>
</evidence>
<dbReference type="Gramene" id="SIN_1018501.t">
    <property type="protein sequence ID" value="SIN_1018501.t.cds1"/>
    <property type="gene ID" value="SIN_1018501"/>
</dbReference>
<dbReference type="RefSeq" id="XP_011081399.1">
    <property type="nucleotide sequence ID" value="XM_011083097.2"/>
</dbReference>
<dbReference type="GO" id="GO:0008270">
    <property type="term" value="F:zinc ion binding"/>
    <property type="evidence" value="ECO:0007669"/>
    <property type="project" value="UniProtKB-KW"/>
</dbReference>
<feature type="domain" description="C2H2-type" evidence="3">
    <location>
        <begin position="22"/>
        <end position="44"/>
    </location>
</feature>
<evidence type="ECO:0000256" key="1">
    <source>
        <dbReference type="PROSITE-ProRule" id="PRU00042"/>
    </source>
</evidence>
<gene>
    <name evidence="5" type="primary">LOC105164447</name>
</gene>
<evidence type="ECO:0000313" key="5">
    <source>
        <dbReference type="RefSeq" id="XP_011081399.1"/>
    </source>
</evidence>
<organism evidence="4 5">
    <name type="scientific">Sesamum indicum</name>
    <name type="common">Oriental sesame</name>
    <name type="synonym">Sesamum orientale</name>
    <dbReference type="NCBI Taxonomy" id="4182"/>
    <lineage>
        <taxon>Eukaryota</taxon>
        <taxon>Viridiplantae</taxon>
        <taxon>Streptophyta</taxon>
        <taxon>Embryophyta</taxon>
        <taxon>Tracheophyta</taxon>
        <taxon>Spermatophyta</taxon>
        <taxon>Magnoliopsida</taxon>
        <taxon>eudicotyledons</taxon>
        <taxon>Gunneridae</taxon>
        <taxon>Pentapetalae</taxon>
        <taxon>asterids</taxon>
        <taxon>lamiids</taxon>
        <taxon>Lamiales</taxon>
        <taxon>Pedaliaceae</taxon>
        <taxon>Sesamum</taxon>
    </lineage>
</organism>
<name>A0A6I9TCM6_SESIN</name>
<dbReference type="KEGG" id="sind:105164447"/>
<reference evidence="5" key="1">
    <citation type="submission" date="2025-08" db="UniProtKB">
        <authorList>
            <consortium name="RefSeq"/>
        </authorList>
    </citation>
    <scope>IDENTIFICATION</scope>
</reference>
<keyword evidence="4" id="KW-1185">Reference proteome</keyword>
<keyword evidence="1" id="KW-0862">Zinc</keyword>
<dbReference type="InterPro" id="IPR013087">
    <property type="entry name" value="Znf_C2H2_type"/>
</dbReference>
<dbReference type="PANTHER" id="PTHR47068">
    <property type="entry name" value="OS02G0659100 PROTEIN"/>
    <property type="match status" value="1"/>
</dbReference>
<dbReference type="Gene3D" id="3.30.160.60">
    <property type="entry name" value="Classic Zinc Finger"/>
    <property type="match status" value="1"/>
</dbReference>
<feature type="compositionally biased region" description="Low complexity" evidence="2">
    <location>
        <begin position="213"/>
        <end position="222"/>
    </location>
</feature>
<keyword evidence="1" id="KW-0479">Metal-binding</keyword>
<feature type="domain" description="C2H2-type" evidence="3">
    <location>
        <begin position="171"/>
        <end position="198"/>
    </location>
</feature>
<dbReference type="InterPro" id="IPR036236">
    <property type="entry name" value="Znf_C2H2_sf"/>
</dbReference>
<dbReference type="GeneID" id="105164447"/>
<dbReference type="SUPFAM" id="SSF57667">
    <property type="entry name" value="beta-beta-alpha zinc fingers"/>
    <property type="match status" value="1"/>
</dbReference>
<evidence type="ECO:0000259" key="3">
    <source>
        <dbReference type="PROSITE" id="PS50157"/>
    </source>
</evidence>
<dbReference type="Pfam" id="PF13912">
    <property type="entry name" value="zf-C2H2_6"/>
    <property type="match status" value="3"/>
</dbReference>
<dbReference type="PROSITE" id="PS50157">
    <property type="entry name" value="ZINC_FINGER_C2H2_2"/>
    <property type="match status" value="3"/>
</dbReference>
<feature type="compositionally biased region" description="Basic and acidic residues" evidence="2">
    <location>
        <begin position="319"/>
        <end position="336"/>
    </location>
</feature>
<dbReference type="OrthoDB" id="6077919at2759"/>
<dbReference type="SMART" id="SM00355">
    <property type="entry name" value="ZnF_C2H2"/>
    <property type="match status" value="3"/>
</dbReference>
<proteinExistence type="predicted"/>
<keyword evidence="1" id="KW-0863">Zinc-finger</keyword>
<accession>A0A6I9TCM6</accession>
<sequence>MGVEVVENGGKDKPEMSQVIRHYCKVCNRGFNCAGALGGHMRAHVIGDVSHHNNVIPPHGDEHLRGNNKHSYFLRAKTTRFVGYHQPSNDEDGELKKPSSFGRFGVEKERVLPMLSSQGSKSELFDHEYSASSEEEDLANCLVMLSNKSYALSSDNKEENKAKEVAEKGLFQCKACKKVFNSHQALGGHRASHKKVKGCFAAKSDGLNEEESSNNNNNNNNNVDEDSIQEDHESFTQTESDATRPMSPLSSSRKRPKMHECSVCRRVFSSGQALGGHKRCHWLTTSTDNAFIPNFQDFQYDHQSQRLYKKPMLTKPHHDHHDQDQDQDHDHDHNHQLDLNLNLPAPGDSDQNTSRFPASTRLYLKQLAASANHSCQQKIETTVVVEKGDKLRKLSDLRDVSLDGGWLQMGIASTTDIY</sequence>
<feature type="region of interest" description="Disordered" evidence="2">
    <location>
        <begin position="314"/>
        <end position="339"/>
    </location>
</feature>
<protein>
    <submittedName>
        <fullName evidence="5">Zinc finger protein ZAT1</fullName>
    </submittedName>
</protein>
<dbReference type="InParanoid" id="A0A6I9TCM6"/>
<feature type="domain" description="C2H2-type" evidence="3">
    <location>
        <begin position="259"/>
        <end position="281"/>
    </location>
</feature>